<dbReference type="EMBL" id="CAICTM010000695">
    <property type="protein sequence ID" value="CAB9515139.1"/>
    <property type="molecule type" value="Genomic_DNA"/>
</dbReference>
<gene>
    <name evidence="7" type="ORF">SEMRO_696_G188820.1</name>
</gene>
<evidence type="ECO:0000256" key="2">
    <source>
        <dbReference type="ARBA" id="ARBA00022670"/>
    </source>
</evidence>
<evidence type="ECO:0000313" key="8">
    <source>
        <dbReference type="Proteomes" id="UP001153069"/>
    </source>
</evidence>
<dbReference type="Pfam" id="PF05577">
    <property type="entry name" value="Peptidase_S28"/>
    <property type="match status" value="1"/>
</dbReference>
<evidence type="ECO:0000256" key="5">
    <source>
        <dbReference type="ARBA" id="ARBA00023180"/>
    </source>
</evidence>
<accession>A0A9N8E783</accession>
<dbReference type="GO" id="GO:0070008">
    <property type="term" value="F:serine-type exopeptidase activity"/>
    <property type="evidence" value="ECO:0007669"/>
    <property type="project" value="InterPro"/>
</dbReference>
<sequence>MIGVSSSKASSWLLTVTCILAWTAMVVEAGGISDHWRFVDILNCHHHQETRKSLSEDLYNHKVNDDDVQESYIAQRLNHFAPSHGRSFHQRYFYSTRFIIDSQKQQFAFLCVGGEGPALTKQVLVDSVHCSGDMLELAGRLHKSGHSVALFALEHRYYGKSYPVFYNDRNETVSPVTNQNLVYLSSRQALSDLAHFVQQKTLAAHSNSLQWVTFGGSYPGMLAGWARLKYPHLIHAAVSNSAPIQASLDMPSYNDRVGFDLQYERIGGSQDCLQIFREGHAQLVAAVEGDDTGLKQDIADAFHLCNASILLDKQNVQSWIGDGVVMVPAQSNDPTCNADHNPLCNIDKLCSFALQQQQHSNGTSNAWHVLAALAKQQQHSDDCLDINWNKTLDYYADPKKGVQGGLRSWLWQTCTEFGFYQTCEEDSSCPYARGYHTLEEDFEICKYAFGIEPEEVRESIQQSIEYYGGWQLKGGSRILSVNGNVDPWSTQARVNSTDELLPVYNAKGASHHFWTHRVKDTDDIEVQKARKFIYETVQKWLGLGSGTADLL</sequence>
<keyword evidence="3 6" id="KW-0732">Signal</keyword>
<proteinExistence type="inferred from homology"/>
<feature type="chain" id="PRO_5040181472" evidence="6">
    <location>
        <begin position="30"/>
        <end position="551"/>
    </location>
</feature>
<dbReference type="GO" id="GO:0008239">
    <property type="term" value="F:dipeptidyl-peptidase activity"/>
    <property type="evidence" value="ECO:0007669"/>
    <property type="project" value="TreeGrafter"/>
</dbReference>
<dbReference type="InterPro" id="IPR029058">
    <property type="entry name" value="AB_hydrolase_fold"/>
</dbReference>
<dbReference type="PANTHER" id="PTHR11010">
    <property type="entry name" value="PROTEASE S28 PRO-X CARBOXYPEPTIDASE-RELATED"/>
    <property type="match status" value="1"/>
</dbReference>
<keyword evidence="8" id="KW-1185">Reference proteome</keyword>
<dbReference type="PANTHER" id="PTHR11010:SF117">
    <property type="entry name" value="SERINE PROTEASE 16"/>
    <property type="match status" value="1"/>
</dbReference>
<evidence type="ECO:0000256" key="3">
    <source>
        <dbReference type="ARBA" id="ARBA00022729"/>
    </source>
</evidence>
<feature type="signal peptide" evidence="6">
    <location>
        <begin position="1"/>
        <end position="29"/>
    </location>
</feature>
<protein>
    <submittedName>
        <fullName evidence="7">Thymus-specific serine protease</fullName>
    </submittedName>
</protein>
<keyword evidence="5" id="KW-0325">Glycoprotein</keyword>
<name>A0A9N8E783_9STRA</name>
<dbReference type="InterPro" id="IPR008758">
    <property type="entry name" value="Peptidase_S28"/>
</dbReference>
<dbReference type="Proteomes" id="UP001153069">
    <property type="component" value="Unassembled WGS sequence"/>
</dbReference>
<comment type="caution">
    <text evidence="7">The sequence shown here is derived from an EMBL/GenBank/DDBJ whole genome shotgun (WGS) entry which is preliminary data.</text>
</comment>
<keyword evidence="4" id="KW-0378">Hydrolase</keyword>
<organism evidence="7 8">
    <name type="scientific">Seminavis robusta</name>
    <dbReference type="NCBI Taxonomy" id="568900"/>
    <lineage>
        <taxon>Eukaryota</taxon>
        <taxon>Sar</taxon>
        <taxon>Stramenopiles</taxon>
        <taxon>Ochrophyta</taxon>
        <taxon>Bacillariophyta</taxon>
        <taxon>Bacillariophyceae</taxon>
        <taxon>Bacillariophycidae</taxon>
        <taxon>Naviculales</taxon>
        <taxon>Naviculaceae</taxon>
        <taxon>Seminavis</taxon>
    </lineage>
</organism>
<evidence type="ECO:0000313" key="7">
    <source>
        <dbReference type="EMBL" id="CAB9515139.1"/>
    </source>
</evidence>
<evidence type="ECO:0000256" key="4">
    <source>
        <dbReference type="ARBA" id="ARBA00022801"/>
    </source>
</evidence>
<dbReference type="Gene3D" id="3.40.50.1820">
    <property type="entry name" value="alpha/beta hydrolase"/>
    <property type="match status" value="1"/>
</dbReference>
<evidence type="ECO:0000256" key="6">
    <source>
        <dbReference type="SAM" id="SignalP"/>
    </source>
</evidence>
<dbReference type="Gene3D" id="1.20.120.980">
    <property type="entry name" value="Serine carboxypeptidase S28, SKS domain"/>
    <property type="match status" value="1"/>
</dbReference>
<dbReference type="InterPro" id="IPR042269">
    <property type="entry name" value="Ser_carbopepase_S28_SKS"/>
</dbReference>
<dbReference type="AlphaFoldDB" id="A0A9N8E783"/>
<dbReference type="OrthoDB" id="1735038at2759"/>
<dbReference type="SUPFAM" id="SSF53474">
    <property type="entry name" value="alpha/beta-Hydrolases"/>
    <property type="match status" value="1"/>
</dbReference>
<keyword evidence="2 7" id="KW-0645">Protease</keyword>
<reference evidence="7" key="1">
    <citation type="submission" date="2020-06" db="EMBL/GenBank/DDBJ databases">
        <authorList>
            <consortium name="Plant Systems Biology data submission"/>
        </authorList>
    </citation>
    <scope>NUCLEOTIDE SEQUENCE</scope>
    <source>
        <strain evidence="7">D6</strain>
    </source>
</reference>
<comment type="similarity">
    <text evidence="1">Belongs to the peptidase S28 family.</text>
</comment>
<evidence type="ECO:0000256" key="1">
    <source>
        <dbReference type="ARBA" id="ARBA00011079"/>
    </source>
</evidence>
<dbReference type="GO" id="GO:0006508">
    <property type="term" value="P:proteolysis"/>
    <property type="evidence" value="ECO:0007669"/>
    <property type="project" value="UniProtKB-KW"/>
</dbReference>